<reference evidence="1 2" key="1">
    <citation type="journal article" date="2024" name="G3 (Bethesda)">
        <title>Genome assembly of Hibiscus sabdariffa L. provides insights into metabolisms of medicinal natural products.</title>
        <authorList>
            <person name="Kim T."/>
        </authorList>
    </citation>
    <scope>NUCLEOTIDE SEQUENCE [LARGE SCALE GENOMIC DNA]</scope>
    <source>
        <strain evidence="1">TK-2024</strain>
        <tissue evidence="1">Old leaves</tissue>
    </source>
</reference>
<keyword evidence="2" id="KW-1185">Reference proteome</keyword>
<protein>
    <submittedName>
        <fullName evidence="1">Uncharacterized protein</fullName>
    </submittedName>
</protein>
<name>A0ABR2NWY0_9ROSI</name>
<evidence type="ECO:0000313" key="1">
    <source>
        <dbReference type="EMBL" id="KAK8980646.1"/>
    </source>
</evidence>
<dbReference type="Proteomes" id="UP001396334">
    <property type="component" value="Unassembled WGS sequence"/>
</dbReference>
<accession>A0ABR2NWY0</accession>
<organism evidence="1 2">
    <name type="scientific">Hibiscus sabdariffa</name>
    <name type="common">roselle</name>
    <dbReference type="NCBI Taxonomy" id="183260"/>
    <lineage>
        <taxon>Eukaryota</taxon>
        <taxon>Viridiplantae</taxon>
        <taxon>Streptophyta</taxon>
        <taxon>Embryophyta</taxon>
        <taxon>Tracheophyta</taxon>
        <taxon>Spermatophyta</taxon>
        <taxon>Magnoliopsida</taxon>
        <taxon>eudicotyledons</taxon>
        <taxon>Gunneridae</taxon>
        <taxon>Pentapetalae</taxon>
        <taxon>rosids</taxon>
        <taxon>malvids</taxon>
        <taxon>Malvales</taxon>
        <taxon>Malvaceae</taxon>
        <taxon>Malvoideae</taxon>
        <taxon>Hibiscus</taxon>
    </lineage>
</organism>
<sequence length="117" mass="13274">MEKRERHDEGKEREHGVQRVVSLFVENIPEAMQWKVFWHSKRHGEVVDVYITILQGSGVEDLVLEANSGVVARPRLWCESSWSLIGNKFDWNVLLQPCQSIGYSDGGHARKGGDAPC</sequence>
<evidence type="ECO:0000313" key="2">
    <source>
        <dbReference type="Proteomes" id="UP001396334"/>
    </source>
</evidence>
<comment type="caution">
    <text evidence="1">The sequence shown here is derived from an EMBL/GenBank/DDBJ whole genome shotgun (WGS) entry which is preliminary data.</text>
</comment>
<dbReference type="EMBL" id="JBBPBN010000092">
    <property type="protein sequence ID" value="KAK8980646.1"/>
    <property type="molecule type" value="Genomic_DNA"/>
</dbReference>
<proteinExistence type="predicted"/>
<gene>
    <name evidence="1" type="ORF">V6N11_072961</name>
</gene>